<evidence type="ECO:0000313" key="2">
    <source>
        <dbReference type="EMBL" id="MFB9991210.1"/>
    </source>
</evidence>
<gene>
    <name evidence="2" type="ORF">ACFFLM_04335</name>
</gene>
<keyword evidence="1" id="KW-1133">Transmembrane helix</keyword>
<organism evidence="2 3">
    <name type="scientific">Deinococcus oregonensis</name>
    <dbReference type="NCBI Taxonomy" id="1805970"/>
    <lineage>
        <taxon>Bacteria</taxon>
        <taxon>Thermotogati</taxon>
        <taxon>Deinococcota</taxon>
        <taxon>Deinococci</taxon>
        <taxon>Deinococcales</taxon>
        <taxon>Deinococcaceae</taxon>
        <taxon>Deinococcus</taxon>
    </lineage>
</organism>
<dbReference type="RefSeq" id="WP_380005910.1">
    <property type="nucleotide sequence ID" value="NZ_JBHLYR010000013.1"/>
</dbReference>
<keyword evidence="1" id="KW-0472">Membrane</keyword>
<feature type="transmembrane region" description="Helical" evidence="1">
    <location>
        <begin position="6"/>
        <end position="30"/>
    </location>
</feature>
<protein>
    <submittedName>
        <fullName evidence="2">Uncharacterized protein</fullName>
    </submittedName>
</protein>
<comment type="caution">
    <text evidence="2">The sequence shown here is derived from an EMBL/GenBank/DDBJ whole genome shotgun (WGS) entry which is preliminary data.</text>
</comment>
<name>A0ABV6AUU6_9DEIO</name>
<reference evidence="2 3" key="1">
    <citation type="submission" date="2024-09" db="EMBL/GenBank/DDBJ databases">
        <authorList>
            <person name="Sun Q."/>
            <person name="Mori K."/>
        </authorList>
    </citation>
    <scope>NUCLEOTIDE SEQUENCE [LARGE SCALE GENOMIC DNA]</scope>
    <source>
        <strain evidence="2 3">JCM 13503</strain>
    </source>
</reference>
<keyword evidence="1" id="KW-0812">Transmembrane</keyword>
<accession>A0ABV6AUU6</accession>
<sequence>MDNVDLTPIIGIVTKGGPAAIIIALFYGLAMLVREVRAGKVSAAKEADLTKRLETLEGEMAVIKTGFASMQAANHALRYQRDQARVRVEYLEQKHNENPRTVWTPDAGKGEL</sequence>
<proteinExistence type="predicted"/>
<keyword evidence="3" id="KW-1185">Reference proteome</keyword>
<evidence type="ECO:0000256" key="1">
    <source>
        <dbReference type="SAM" id="Phobius"/>
    </source>
</evidence>
<dbReference type="Proteomes" id="UP001589733">
    <property type="component" value="Unassembled WGS sequence"/>
</dbReference>
<dbReference type="EMBL" id="JBHLYR010000013">
    <property type="protein sequence ID" value="MFB9991210.1"/>
    <property type="molecule type" value="Genomic_DNA"/>
</dbReference>
<evidence type="ECO:0000313" key="3">
    <source>
        <dbReference type="Proteomes" id="UP001589733"/>
    </source>
</evidence>